<protein>
    <submittedName>
        <fullName evidence="1">Uncharacterized protein</fullName>
    </submittedName>
</protein>
<evidence type="ECO:0000313" key="1">
    <source>
        <dbReference type="EMBL" id="PZO87379.1"/>
    </source>
</evidence>
<sequence length="123" mass="14182">MSSKTEKILAARFAKTLTAMCVRHTEIEDIHAGISPVTKAGDYSDVKVIDAEGREIPWNAVSRISDDEMKILMKKIVNRLYTFFIQEEDPRFRRQTEYYERVSQSWDAPVPEIDPALDCQSKN</sequence>
<name>A0A2W5A4K4_9BACT</name>
<proteinExistence type="predicted"/>
<comment type="caution">
    <text evidence="1">The sequence shown here is derived from an EMBL/GenBank/DDBJ whole genome shotgun (WGS) entry which is preliminary data.</text>
</comment>
<gene>
    <name evidence="1" type="ORF">DI626_04125</name>
</gene>
<dbReference type="EMBL" id="QFNK01000060">
    <property type="protein sequence ID" value="PZO87379.1"/>
    <property type="molecule type" value="Genomic_DNA"/>
</dbReference>
<dbReference type="AlphaFoldDB" id="A0A2W5A4K4"/>
<accession>A0A2W5A4K4</accession>
<organism evidence="1 2">
    <name type="scientific">Micavibrio aeruginosavorus</name>
    <dbReference type="NCBI Taxonomy" id="349221"/>
    <lineage>
        <taxon>Bacteria</taxon>
        <taxon>Pseudomonadati</taxon>
        <taxon>Bdellovibrionota</taxon>
        <taxon>Bdellovibrionia</taxon>
        <taxon>Bdellovibrionales</taxon>
        <taxon>Pseudobdellovibrionaceae</taxon>
        <taxon>Micavibrio</taxon>
    </lineage>
</organism>
<reference evidence="1 2" key="1">
    <citation type="submission" date="2017-08" db="EMBL/GenBank/DDBJ databases">
        <title>Infants hospitalized years apart are colonized by the same room-sourced microbial strains.</title>
        <authorList>
            <person name="Brooks B."/>
            <person name="Olm M.R."/>
            <person name="Firek B.A."/>
            <person name="Baker R."/>
            <person name="Thomas B.C."/>
            <person name="Morowitz M.J."/>
            <person name="Banfield J.F."/>
        </authorList>
    </citation>
    <scope>NUCLEOTIDE SEQUENCE [LARGE SCALE GENOMIC DNA]</scope>
    <source>
        <strain evidence="1">S2_018_000_R2_104</strain>
    </source>
</reference>
<dbReference type="Proteomes" id="UP000249557">
    <property type="component" value="Unassembled WGS sequence"/>
</dbReference>
<evidence type="ECO:0000313" key="2">
    <source>
        <dbReference type="Proteomes" id="UP000249557"/>
    </source>
</evidence>